<dbReference type="Gene3D" id="3.30.160.60">
    <property type="entry name" value="Classic Zinc Finger"/>
    <property type="match status" value="1"/>
</dbReference>
<reference evidence="13 14" key="1">
    <citation type="submission" date="2020-10" db="EMBL/GenBank/DDBJ databases">
        <title>Pygocentrus nattereri (red-bellied piranha) genome, fPygNat1, primary haplotype.</title>
        <authorList>
            <person name="Myers G."/>
            <person name="Meyer A."/>
            <person name="Karagic N."/>
            <person name="Pippel M."/>
            <person name="Winkler S."/>
            <person name="Tracey A."/>
            <person name="Wood J."/>
            <person name="Formenti G."/>
            <person name="Howe K."/>
            <person name="Fedrigo O."/>
            <person name="Jarvis E.D."/>
        </authorList>
    </citation>
    <scope>NUCLEOTIDE SEQUENCE [LARGE SCALE GENOMIC DNA]</scope>
</reference>
<proteinExistence type="predicted"/>
<dbReference type="PANTHER" id="PTHR25465:SF75">
    <property type="entry name" value="E3 UBIQUITIN_ISG15 LIGASE TRIM25-RELATED"/>
    <property type="match status" value="1"/>
</dbReference>
<evidence type="ECO:0000313" key="13">
    <source>
        <dbReference type="Ensembl" id="ENSPNAP00000079326.1"/>
    </source>
</evidence>
<keyword evidence="5 9" id="KW-0863">Zinc-finger</keyword>
<reference evidence="13" key="2">
    <citation type="submission" date="2025-08" db="UniProtKB">
        <authorList>
            <consortium name="Ensembl"/>
        </authorList>
    </citation>
    <scope>IDENTIFICATION</scope>
</reference>
<evidence type="ECO:0000256" key="8">
    <source>
        <dbReference type="ARBA" id="ARBA00023043"/>
    </source>
</evidence>
<evidence type="ECO:0000256" key="4">
    <source>
        <dbReference type="ARBA" id="ARBA00022737"/>
    </source>
</evidence>
<reference evidence="13" key="3">
    <citation type="submission" date="2025-09" db="UniProtKB">
        <authorList>
            <consortium name="Ensembl"/>
        </authorList>
    </citation>
    <scope>IDENTIFICATION</scope>
</reference>
<accession>A0AAR2LYC2</accession>
<keyword evidence="8" id="KW-0040">ANK repeat</keyword>
<feature type="coiled-coil region" evidence="10">
    <location>
        <begin position="255"/>
        <end position="282"/>
    </location>
</feature>
<organism evidence="13 14">
    <name type="scientific">Pygocentrus nattereri</name>
    <name type="common">Red-bellied piranha</name>
    <dbReference type="NCBI Taxonomy" id="42514"/>
    <lineage>
        <taxon>Eukaryota</taxon>
        <taxon>Metazoa</taxon>
        <taxon>Chordata</taxon>
        <taxon>Craniata</taxon>
        <taxon>Vertebrata</taxon>
        <taxon>Euteleostomi</taxon>
        <taxon>Actinopterygii</taxon>
        <taxon>Neopterygii</taxon>
        <taxon>Teleostei</taxon>
        <taxon>Ostariophysi</taxon>
        <taxon>Characiformes</taxon>
        <taxon>Characoidei</taxon>
        <taxon>Pygocentrus</taxon>
    </lineage>
</organism>
<dbReference type="SMART" id="SM00336">
    <property type="entry name" value="BBOX"/>
    <property type="match status" value="1"/>
</dbReference>
<feature type="domain" description="RING-type" evidence="11">
    <location>
        <begin position="14"/>
        <end position="54"/>
    </location>
</feature>
<comment type="pathway">
    <text evidence="1">Protein modification; protein ubiquitination.</text>
</comment>
<sequence>MAESRLRDLDQYSCSICLDLMKNPVTIPCGHSYCMFCISSYWDMDKRNNCPQCRQNFGSRPVLNKNTMLADIMEKMKDTKPQAASLAQPEAEAGDVECDFCTGRKVRAVKSCLECRASYCEIHLQPHYDFPALMRHKLVNATFMPTCQKHDKLLEVFCQTDQKCICVLCLMDDHKGHDTVSCAKEREKKQLKLEADKSKYEEKCKEKEKELYKLQKATASHVQSALQAVEDTEKAFTESVTFIKKRHSEVIERIIAQEKADLDRLGDLREQLELEIAMLRAEGDVLDKLLQTEDNIHFLQNFENMPNPSGVQDSPSQSLELDGSFGNVSKAVSDFKERLEEICKQEADSILESVSDLSIKSSPDQIKIGDKVCVKSSVKMPKFNWGPHVTHKSIGEVKAVHGESLIVSFPGHEDWKGDLSEMELVTGDITPGASTQKRSIKVGDRVRVKLSVDTPKHKWGRISHQSVGVVKAFDGEAMTVDFPEHAGWKGVVSEMEIVSADDASGVLTGNNSFHIGDNVRVKSTVVTPKHQWGGATHKSVGVVTDIKEDTVVVDFPECKGWKGIISEMELLSSKDTEGCFRVGDRVRVKDSVSTPKNGWGRASHKSVGVVTAINGKSIAVDFPEHQSWNGIVSEMELAPSADSEYCKFKPGDRVRVKASVRTPKYNWGSVSHKSVGAIKGKSYYIEFYLICHGCFFSIKKMVIFYLNTAT</sequence>
<dbReference type="InterPro" id="IPR058030">
    <property type="entry name" value="TRIM8/14/16/25/29/45/65_CC"/>
</dbReference>
<dbReference type="GeneTree" id="ENSGT01150000286931"/>
<dbReference type="Pfam" id="PF25600">
    <property type="entry name" value="TRIM_CC"/>
    <property type="match status" value="1"/>
</dbReference>
<dbReference type="InterPro" id="IPR040847">
    <property type="entry name" value="SH3_15"/>
</dbReference>
<name>A0AAR2LYC2_PYGNA</name>
<evidence type="ECO:0000256" key="2">
    <source>
        <dbReference type="ARBA" id="ARBA00022679"/>
    </source>
</evidence>
<dbReference type="Pfam" id="PF18346">
    <property type="entry name" value="SH3_15"/>
    <property type="match status" value="2"/>
</dbReference>
<dbReference type="AlphaFoldDB" id="A0AAR2LYC2"/>
<evidence type="ECO:0000256" key="1">
    <source>
        <dbReference type="ARBA" id="ARBA00004906"/>
    </source>
</evidence>
<dbReference type="Pfam" id="PF15227">
    <property type="entry name" value="zf-C3HC4_4"/>
    <property type="match status" value="1"/>
</dbReference>
<dbReference type="InterPro" id="IPR013083">
    <property type="entry name" value="Znf_RING/FYVE/PHD"/>
</dbReference>
<dbReference type="InterPro" id="IPR051051">
    <property type="entry name" value="E3_ubiq-ligase_TRIM/RNF"/>
</dbReference>
<keyword evidence="4" id="KW-0677">Repeat</keyword>
<evidence type="ECO:0000259" key="12">
    <source>
        <dbReference type="PROSITE" id="PS50119"/>
    </source>
</evidence>
<evidence type="ECO:0000256" key="7">
    <source>
        <dbReference type="ARBA" id="ARBA00022833"/>
    </source>
</evidence>
<dbReference type="SUPFAM" id="SSF57845">
    <property type="entry name" value="B-box zinc-binding domain"/>
    <property type="match status" value="1"/>
</dbReference>
<dbReference type="Pfam" id="PF00643">
    <property type="entry name" value="zf-B_box"/>
    <property type="match status" value="1"/>
</dbReference>
<dbReference type="GO" id="GO:0016740">
    <property type="term" value="F:transferase activity"/>
    <property type="evidence" value="ECO:0007669"/>
    <property type="project" value="UniProtKB-KW"/>
</dbReference>
<keyword evidence="7" id="KW-0862">Zinc</keyword>
<dbReference type="GO" id="GO:0008270">
    <property type="term" value="F:zinc ion binding"/>
    <property type="evidence" value="ECO:0007669"/>
    <property type="project" value="UniProtKB-KW"/>
</dbReference>
<evidence type="ECO:0000259" key="11">
    <source>
        <dbReference type="PROSITE" id="PS50089"/>
    </source>
</evidence>
<keyword evidence="14" id="KW-1185">Reference proteome</keyword>
<evidence type="ECO:0000256" key="6">
    <source>
        <dbReference type="ARBA" id="ARBA00022786"/>
    </source>
</evidence>
<dbReference type="Ensembl" id="ENSPNAT00000053267.1">
    <property type="protein sequence ID" value="ENSPNAP00000079326.1"/>
    <property type="gene ID" value="ENSPNAG00000030985.1"/>
</dbReference>
<dbReference type="Proteomes" id="UP001501920">
    <property type="component" value="Chromosome 4"/>
</dbReference>
<dbReference type="Gene3D" id="3.30.40.10">
    <property type="entry name" value="Zinc/RING finger domain, C3HC4 (zinc finger)"/>
    <property type="match status" value="1"/>
</dbReference>
<feature type="domain" description="B box-type" evidence="12">
    <location>
        <begin position="147"/>
        <end position="182"/>
    </location>
</feature>
<dbReference type="InterPro" id="IPR000315">
    <property type="entry name" value="Znf_B-box"/>
</dbReference>
<keyword evidence="6" id="KW-0833">Ubl conjugation pathway</keyword>
<protein>
    <submittedName>
        <fullName evidence="13">Uncharacterized protein</fullName>
    </submittedName>
</protein>
<dbReference type="PROSITE" id="PS00518">
    <property type="entry name" value="ZF_RING_1"/>
    <property type="match status" value="1"/>
</dbReference>
<dbReference type="PROSITE" id="PS50089">
    <property type="entry name" value="ZF_RING_2"/>
    <property type="match status" value="1"/>
</dbReference>
<dbReference type="CDD" id="cd19769">
    <property type="entry name" value="Bbox2_TRIM16-like"/>
    <property type="match status" value="1"/>
</dbReference>
<evidence type="ECO:0000256" key="10">
    <source>
        <dbReference type="SAM" id="Coils"/>
    </source>
</evidence>
<dbReference type="SUPFAM" id="SSF57850">
    <property type="entry name" value="RING/U-box"/>
    <property type="match status" value="1"/>
</dbReference>
<evidence type="ECO:0000256" key="3">
    <source>
        <dbReference type="ARBA" id="ARBA00022723"/>
    </source>
</evidence>
<dbReference type="Gene3D" id="4.10.830.40">
    <property type="match status" value="1"/>
</dbReference>
<keyword evidence="3" id="KW-0479">Metal-binding</keyword>
<evidence type="ECO:0000256" key="9">
    <source>
        <dbReference type="PROSITE-ProRule" id="PRU00024"/>
    </source>
</evidence>
<evidence type="ECO:0000256" key="5">
    <source>
        <dbReference type="ARBA" id="ARBA00022771"/>
    </source>
</evidence>
<gene>
    <name evidence="13" type="primary">TRIM25</name>
</gene>
<dbReference type="SMART" id="SM00184">
    <property type="entry name" value="RING"/>
    <property type="match status" value="1"/>
</dbReference>
<dbReference type="InterPro" id="IPR017907">
    <property type="entry name" value="Znf_RING_CS"/>
</dbReference>
<dbReference type="PANTHER" id="PTHR25465">
    <property type="entry name" value="B-BOX DOMAIN CONTAINING"/>
    <property type="match status" value="1"/>
</dbReference>
<feature type="coiled-coil region" evidence="10">
    <location>
        <begin position="183"/>
        <end position="217"/>
    </location>
</feature>
<keyword evidence="2" id="KW-0808">Transferase</keyword>
<dbReference type="PROSITE" id="PS50119">
    <property type="entry name" value="ZF_BBOX"/>
    <property type="match status" value="1"/>
</dbReference>
<evidence type="ECO:0000313" key="14">
    <source>
        <dbReference type="Proteomes" id="UP001501920"/>
    </source>
</evidence>
<dbReference type="InterPro" id="IPR001841">
    <property type="entry name" value="Znf_RING"/>
</dbReference>
<keyword evidence="10" id="KW-0175">Coiled coil</keyword>